<evidence type="ECO:0000259" key="10">
    <source>
        <dbReference type="PROSITE" id="PS51192"/>
    </source>
</evidence>
<evidence type="ECO:0000256" key="4">
    <source>
        <dbReference type="ARBA" id="ARBA00022806"/>
    </source>
</evidence>
<evidence type="ECO:0000256" key="3">
    <source>
        <dbReference type="ARBA" id="ARBA00022801"/>
    </source>
</evidence>
<evidence type="ECO:0000256" key="2">
    <source>
        <dbReference type="ARBA" id="ARBA00022741"/>
    </source>
</evidence>
<dbReference type="SMART" id="SM00490">
    <property type="entry name" value="HELICc"/>
    <property type="match status" value="1"/>
</dbReference>
<dbReference type="SMART" id="SM00487">
    <property type="entry name" value="DEXDc"/>
    <property type="match status" value="1"/>
</dbReference>
<dbReference type="PANTHER" id="PTHR13710:SF105">
    <property type="entry name" value="ATP-DEPENDENT DNA HELICASE Q1"/>
    <property type="match status" value="1"/>
</dbReference>
<dbReference type="InterPro" id="IPR002464">
    <property type="entry name" value="DNA/RNA_helicase_DEAH_CS"/>
</dbReference>
<reference evidence="12 13" key="1">
    <citation type="submission" date="2019-08" db="EMBL/GenBank/DDBJ databases">
        <title>100 year-old enigma solved: identification of Planctomyces bekefii, the type genus and species of the phylum Planctomycetes.</title>
        <authorList>
            <person name="Svetlana D.N."/>
            <person name="Overmann J."/>
        </authorList>
    </citation>
    <scope>NUCLEOTIDE SEQUENCE [LARGE SCALE GENOMIC DNA]</scope>
    <source>
        <strain evidence="12">Phe10_nw2017</strain>
    </source>
</reference>
<dbReference type="EMBL" id="SRHE01000042">
    <property type="protein sequence ID" value="TWW12122.1"/>
    <property type="molecule type" value="Genomic_DNA"/>
</dbReference>
<evidence type="ECO:0000313" key="13">
    <source>
        <dbReference type="Proteomes" id="UP000321083"/>
    </source>
</evidence>
<dbReference type="Pfam" id="PF00271">
    <property type="entry name" value="Helicase_C"/>
    <property type="match status" value="1"/>
</dbReference>
<accession>A0A5C6MDG2</accession>
<dbReference type="GO" id="GO:0043138">
    <property type="term" value="F:3'-5' DNA helicase activity"/>
    <property type="evidence" value="ECO:0007669"/>
    <property type="project" value="UniProtKB-EC"/>
</dbReference>
<feature type="domain" description="Helicase C-terminal" evidence="11">
    <location>
        <begin position="232"/>
        <end position="385"/>
    </location>
</feature>
<reference evidence="12 13" key="2">
    <citation type="submission" date="2019-08" db="EMBL/GenBank/DDBJ databases">
        <authorList>
            <person name="Henke P."/>
        </authorList>
    </citation>
    <scope>NUCLEOTIDE SEQUENCE [LARGE SCALE GENOMIC DNA]</scope>
    <source>
        <strain evidence="12">Phe10_nw2017</strain>
    </source>
</reference>
<evidence type="ECO:0000256" key="7">
    <source>
        <dbReference type="ARBA" id="ARBA00023235"/>
    </source>
</evidence>
<dbReference type="PANTHER" id="PTHR13710">
    <property type="entry name" value="DNA HELICASE RECQ FAMILY MEMBER"/>
    <property type="match status" value="1"/>
</dbReference>
<keyword evidence="5" id="KW-0067">ATP-binding</keyword>
<evidence type="ECO:0000256" key="9">
    <source>
        <dbReference type="ARBA" id="ARBA00034808"/>
    </source>
</evidence>
<dbReference type="InterPro" id="IPR011545">
    <property type="entry name" value="DEAD/DEAH_box_helicase_dom"/>
</dbReference>
<dbReference type="Proteomes" id="UP000321083">
    <property type="component" value="Unassembled WGS sequence"/>
</dbReference>
<proteinExistence type="inferred from homology"/>
<dbReference type="GO" id="GO:0043590">
    <property type="term" value="C:bacterial nucleoid"/>
    <property type="evidence" value="ECO:0007669"/>
    <property type="project" value="TreeGrafter"/>
</dbReference>
<dbReference type="PROSITE" id="PS51194">
    <property type="entry name" value="HELICASE_CTER"/>
    <property type="match status" value="1"/>
</dbReference>
<evidence type="ECO:0000256" key="5">
    <source>
        <dbReference type="ARBA" id="ARBA00022840"/>
    </source>
</evidence>
<organism evidence="12 13">
    <name type="scientific">Planctomyces bekefii</name>
    <dbReference type="NCBI Taxonomy" id="1653850"/>
    <lineage>
        <taxon>Bacteria</taxon>
        <taxon>Pseudomonadati</taxon>
        <taxon>Planctomycetota</taxon>
        <taxon>Planctomycetia</taxon>
        <taxon>Planctomycetales</taxon>
        <taxon>Planctomycetaceae</taxon>
        <taxon>Planctomyces</taxon>
    </lineage>
</organism>
<gene>
    <name evidence="12" type="ORF">E3A20_03770</name>
</gene>
<dbReference type="SUPFAM" id="SSF52540">
    <property type="entry name" value="P-loop containing nucleoside triphosphate hydrolases"/>
    <property type="match status" value="1"/>
</dbReference>
<keyword evidence="7" id="KW-0413">Isomerase</keyword>
<evidence type="ECO:0000256" key="1">
    <source>
        <dbReference type="ARBA" id="ARBA00005446"/>
    </source>
</evidence>
<feature type="domain" description="Helicase ATP-binding" evidence="10">
    <location>
        <begin position="33"/>
        <end position="206"/>
    </location>
</feature>
<comment type="similarity">
    <text evidence="1">Belongs to the helicase family. RecQ subfamily.</text>
</comment>
<dbReference type="Pfam" id="PF00270">
    <property type="entry name" value="DEAD"/>
    <property type="match status" value="1"/>
</dbReference>
<keyword evidence="6" id="KW-0238">DNA-binding</keyword>
<comment type="caution">
    <text evidence="12">The sequence shown here is derived from an EMBL/GenBank/DDBJ whole genome shotgun (WGS) entry which is preliminary data.</text>
</comment>
<protein>
    <recommendedName>
        <fullName evidence="9">DNA 3'-5' helicase</fullName>
        <ecNumber evidence="9">5.6.2.4</ecNumber>
    </recommendedName>
</protein>
<evidence type="ECO:0000259" key="11">
    <source>
        <dbReference type="PROSITE" id="PS51194"/>
    </source>
</evidence>
<dbReference type="GO" id="GO:0006281">
    <property type="term" value="P:DNA repair"/>
    <property type="evidence" value="ECO:0007669"/>
    <property type="project" value="TreeGrafter"/>
</dbReference>
<dbReference type="GO" id="GO:0005737">
    <property type="term" value="C:cytoplasm"/>
    <property type="evidence" value="ECO:0007669"/>
    <property type="project" value="TreeGrafter"/>
</dbReference>
<sequence length="685" mass="73849">MPTTPAETHLTAVLHKLAGPHAIPRSDQLDAVSAILQPVARVLVVQATGWGKSAVYWAATTALRHDGRGTTLVISPLLALMRDQVAAAEKAGLTAASINSTNIDDWDPIFHALEHNQLDVLLVSPERLGNPSFAARLPQLLARTSLIVIDEAHCISDWGFDFRPDYQRLARSLLAAPNAAVLATTATANERVTEDVRQQLGSDTAVFRGTLARTSLRLSVIPGMSAAERYAWTADALSTLPGSGIIYALTVAEAERLAAFLQQSGFNVPAYTGQMETADRLLIEQQLRNNELKAVVATSALGMGYDKPDLGFCLHLGSPGTPVAYYQQIGRAGRALDHAEAILLPASSDEAIWEYFATANIPDQAAADRTLQALAGQPLSIVDLEGLTAIRRGRLEALLKILAVDDAVRKDGSKWAATGKPWIHDTRKWEALVAARRNEATLMRNYANGRGCLMAYLQQALSDPQPAPCGRCSVCTGHLPAPGLHPESARIQQARSFLRQQDVLIEPRKLWPKGCSRKGTITASPSARAVAFADDPGWSAELAQLENSNHTTIPPELLDGAVQLLTRWKKHWQQRPAVVIPAPAPAAQMQGNRLLAQHIAGIGKLPLLDCFTWSGSPCPENLPSTPHVNHLEQAIRLNRNISLPRGPVLLCSTTARSCWTLTVAATLLAEAGAPDSLALILHRKP</sequence>
<dbReference type="EC" id="5.6.2.4" evidence="9"/>
<dbReference type="GO" id="GO:0030894">
    <property type="term" value="C:replisome"/>
    <property type="evidence" value="ECO:0007669"/>
    <property type="project" value="TreeGrafter"/>
</dbReference>
<keyword evidence="2" id="KW-0547">Nucleotide-binding</keyword>
<dbReference type="NCBIfam" id="TIGR00614">
    <property type="entry name" value="recQ_fam"/>
    <property type="match status" value="1"/>
</dbReference>
<dbReference type="GO" id="GO:0016787">
    <property type="term" value="F:hydrolase activity"/>
    <property type="evidence" value="ECO:0007669"/>
    <property type="project" value="UniProtKB-KW"/>
</dbReference>
<evidence type="ECO:0000256" key="6">
    <source>
        <dbReference type="ARBA" id="ARBA00023125"/>
    </source>
</evidence>
<dbReference type="AlphaFoldDB" id="A0A5C6MDG2"/>
<dbReference type="GO" id="GO:0005524">
    <property type="term" value="F:ATP binding"/>
    <property type="evidence" value="ECO:0007669"/>
    <property type="project" value="UniProtKB-KW"/>
</dbReference>
<keyword evidence="3" id="KW-0378">Hydrolase</keyword>
<dbReference type="GO" id="GO:0003677">
    <property type="term" value="F:DNA binding"/>
    <property type="evidence" value="ECO:0007669"/>
    <property type="project" value="UniProtKB-KW"/>
</dbReference>
<dbReference type="InterPro" id="IPR004589">
    <property type="entry name" value="DNA_helicase_ATP-dep_RecQ"/>
</dbReference>
<comment type="catalytic activity">
    <reaction evidence="8">
        <text>Couples ATP hydrolysis with the unwinding of duplex DNA by translocating in the 3'-5' direction.</text>
        <dbReference type="EC" id="5.6.2.4"/>
    </reaction>
</comment>
<keyword evidence="4 12" id="KW-0347">Helicase</keyword>
<keyword evidence="13" id="KW-1185">Reference proteome</keyword>
<dbReference type="PROSITE" id="PS51192">
    <property type="entry name" value="HELICASE_ATP_BIND_1"/>
    <property type="match status" value="1"/>
</dbReference>
<evidence type="ECO:0000313" key="12">
    <source>
        <dbReference type="EMBL" id="TWW12122.1"/>
    </source>
</evidence>
<dbReference type="InterPro" id="IPR001650">
    <property type="entry name" value="Helicase_C-like"/>
</dbReference>
<dbReference type="GO" id="GO:0009378">
    <property type="term" value="F:four-way junction helicase activity"/>
    <property type="evidence" value="ECO:0007669"/>
    <property type="project" value="TreeGrafter"/>
</dbReference>
<dbReference type="PROSITE" id="PS00690">
    <property type="entry name" value="DEAH_ATP_HELICASE"/>
    <property type="match status" value="1"/>
</dbReference>
<dbReference type="InterPro" id="IPR014001">
    <property type="entry name" value="Helicase_ATP-bd"/>
</dbReference>
<evidence type="ECO:0000256" key="8">
    <source>
        <dbReference type="ARBA" id="ARBA00034617"/>
    </source>
</evidence>
<dbReference type="GO" id="GO:0006310">
    <property type="term" value="P:DNA recombination"/>
    <property type="evidence" value="ECO:0007669"/>
    <property type="project" value="InterPro"/>
</dbReference>
<dbReference type="Gene3D" id="3.40.50.300">
    <property type="entry name" value="P-loop containing nucleotide triphosphate hydrolases"/>
    <property type="match status" value="2"/>
</dbReference>
<dbReference type="InterPro" id="IPR027417">
    <property type="entry name" value="P-loop_NTPase"/>
</dbReference>
<name>A0A5C6MDG2_9PLAN</name>